<reference evidence="20 21" key="1">
    <citation type="journal article" date="2011" name="MBio">
        <title>Genome variation in Cryptococcus gattii, an emerging pathogen of immunocompetent hosts.</title>
        <authorList>
            <person name="D'Souza C.A."/>
            <person name="Kronstad J.W."/>
            <person name="Taylor G."/>
            <person name="Warren R."/>
            <person name="Yuen M."/>
            <person name="Hu G."/>
            <person name="Jung W.H."/>
            <person name="Sham A."/>
            <person name="Kidd S.E."/>
            <person name="Tangen K."/>
            <person name="Lee N."/>
            <person name="Zeilmaker T."/>
            <person name="Sawkins J."/>
            <person name="McVicker G."/>
            <person name="Shah S."/>
            <person name="Gnerre S."/>
            <person name="Griggs A."/>
            <person name="Zeng Q."/>
            <person name="Bartlett K."/>
            <person name="Li W."/>
            <person name="Wang X."/>
            <person name="Heitman J."/>
            <person name="Stajich J.E."/>
            <person name="Fraser J.A."/>
            <person name="Meyer W."/>
            <person name="Carter D."/>
            <person name="Schein J."/>
            <person name="Krzywinski M."/>
            <person name="Kwon-Chung K.J."/>
            <person name="Varma A."/>
            <person name="Wang J."/>
            <person name="Brunham R."/>
            <person name="Fyfe M."/>
            <person name="Ouellette B.F."/>
            <person name="Siddiqui A."/>
            <person name="Marra M."/>
            <person name="Jones S."/>
            <person name="Holt R."/>
            <person name="Birren B.W."/>
            <person name="Galagan J.E."/>
            <person name="Cuomo C.A."/>
        </authorList>
    </citation>
    <scope>NUCLEOTIDE SEQUENCE [LARGE SCALE GENOMIC DNA]</scope>
    <source>
        <strain evidence="20 21">R265</strain>
    </source>
</reference>
<dbReference type="GO" id="GO:0019878">
    <property type="term" value="P:lysine biosynthetic process via aminoadipic acid"/>
    <property type="evidence" value="ECO:0007669"/>
    <property type="project" value="UniProtKB-UniRule"/>
</dbReference>
<dbReference type="EMBL" id="CP025759">
    <property type="protein sequence ID" value="KGB77375.1"/>
    <property type="molecule type" value="Genomic_DNA"/>
</dbReference>
<feature type="domain" description="Aconitase/3-isopropylmalate dehydratase large subunit alpha/beta/alpha" evidence="18">
    <location>
        <begin position="36"/>
        <end position="473"/>
    </location>
</feature>
<dbReference type="EC" id="4.2.1.36" evidence="5 17"/>
<dbReference type="NCBIfam" id="TIGR00139">
    <property type="entry name" value="h_aconitase"/>
    <property type="match status" value="1"/>
</dbReference>
<comment type="pathway">
    <text evidence="3 17">Amino-acid biosynthesis; L-lysine biosynthesis via AAA pathway; L-alpha-aminoadipate from 2-oxoglutarate: step 3/5.</text>
</comment>
<keyword evidence="13 17" id="KW-0457">Lysine biosynthesis</keyword>
<evidence type="ECO:0000256" key="8">
    <source>
        <dbReference type="ARBA" id="ARBA00022723"/>
    </source>
</evidence>
<evidence type="ECO:0000256" key="10">
    <source>
        <dbReference type="ARBA" id="ARBA00023004"/>
    </source>
</evidence>
<evidence type="ECO:0000256" key="14">
    <source>
        <dbReference type="ARBA" id="ARBA00023239"/>
    </source>
</evidence>
<accession>A0A095C9V1</accession>
<protein>
    <recommendedName>
        <fullName evidence="6 17">Homoaconitase, mitochondrial</fullName>
        <ecNumber evidence="5 17">4.2.1.36</ecNumber>
    </recommendedName>
    <alternativeName>
        <fullName evidence="16 17">Homoaconitate hydratase</fullName>
    </alternativeName>
</protein>
<keyword evidence="10 17" id="KW-0408">Iron</keyword>
<evidence type="ECO:0000259" key="18">
    <source>
        <dbReference type="Pfam" id="PF00330"/>
    </source>
</evidence>
<sequence length="728" mass="77835">MVAIPRLARLSAPAWALGARGRFYATVSTPQTLVEKIVQKYAVGLSEGVKVRAGDYVMIKPEHVMTHDNTGPVISKFLSLSCSKLDNPRQPVFALDHDVQNQSETNQKKYRKIQAFAKEHGVDFYPAGRGIGHQIIVEEGYAWPGKMVVASDSHSNHYGGVGCLGTAIVRTDAAGIWATGKFWWQIPRIVSVSLDGRLSPGVTGKDVIVALAGLFNKDEVLNAAIEFTGSGVEHLSIDERLTIANMTTEWGAVAGVFPVDDKLKEWYQGIIRKAELRKFISSTVPSTAGAEIHPRLNAARLDDAMTNKVVADPGAHYAARLSLDLSTLVPHVSGPNSVKVATALPKLLDPPIPINKAYLVSCTNSRASDIASAAQVLRGKKVAPGVEFYIAAASSRVQEDAEAAGDWQTLIDAGAKTLPAGCGPCIGLGVGLLEKGEVGISATNRNYKGRMGSPDAIAYLASPAVVAASAAKGVICGPDSMDLNQLPQYEQPKFSIIEEDAAGEEKPVEVDEASLEPLLEGFPAYFEGPLLFAPQDNLTTDGMYPGKYTYQDDITPERQAEVVMENYDPTFAATARELRTTLPTVSSPSTLPGAILLSGYNFGTGSSREQAATAIKNAGIPLVICGSFGDIFKRNSINNGLILIESPSLIKDMTERFAKDGVRNQGGKNGKLTVVPEGWRIKVDSQRGLVTVSMGEEGEKTYPAAKVGRSVQELWVNGGLEGFIRASL</sequence>
<dbReference type="PANTHER" id="PTHR43822:SF2">
    <property type="entry name" value="HOMOACONITASE, MITOCHONDRIAL"/>
    <property type="match status" value="1"/>
</dbReference>
<dbReference type="PROSITE" id="PS00450">
    <property type="entry name" value="ACONITASE_1"/>
    <property type="match status" value="1"/>
</dbReference>
<dbReference type="VEuPathDB" id="FungiDB:CNBG_3213"/>
<comment type="subcellular location">
    <subcellularLocation>
        <location evidence="2 17">Mitochondrion</location>
    </subcellularLocation>
</comment>
<evidence type="ECO:0000256" key="1">
    <source>
        <dbReference type="ARBA" id="ARBA00003422"/>
    </source>
</evidence>
<dbReference type="KEGG" id="cdeu:CNBG_3213"/>
<dbReference type="PRINTS" id="PR00415">
    <property type="entry name" value="ACONITASE"/>
</dbReference>
<evidence type="ECO:0000313" key="20">
    <source>
        <dbReference type="EMBL" id="KGB77375.1"/>
    </source>
</evidence>
<evidence type="ECO:0000256" key="15">
    <source>
        <dbReference type="ARBA" id="ARBA00029338"/>
    </source>
</evidence>
<evidence type="ECO:0000256" key="17">
    <source>
        <dbReference type="RuleBase" id="RU362038"/>
    </source>
</evidence>
<evidence type="ECO:0000313" key="21">
    <source>
        <dbReference type="Proteomes" id="UP000029445"/>
    </source>
</evidence>
<dbReference type="InterPro" id="IPR018136">
    <property type="entry name" value="Aconitase_4Fe-4S_BS"/>
</dbReference>
<dbReference type="AlphaFoldDB" id="A0A095C9V1"/>
<evidence type="ECO:0000256" key="6">
    <source>
        <dbReference type="ARBA" id="ARBA00021560"/>
    </source>
</evidence>
<dbReference type="Pfam" id="PF00330">
    <property type="entry name" value="Aconitase"/>
    <property type="match status" value="1"/>
</dbReference>
<proteinExistence type="inferred from homology"/>
<dbReference type="GeneID" id="88179511"/>
<dbReference type="OMA" id="LCDADNI"/>
<dbReference type="GO" id="GO:0051539">
    <property type="term" value="F:4 iron, 4 sulfur cluster binding"/>
    <property type="evidence" value="ECO:0007669"/>
    <property type="project" value="UniProtKB-UniRule"/>
</dbReference>
<dbReference type="InterPro" id="IPR000573">
    <property type="entry name" value="AconitaseA/IPMdHydase_ssu_swvl"/>
</dbReference>
<keyword evidence="14 17" id="KW-0456">Lyase</keyword>
<keyword evidence="12 17" id="KW-0496">Mitochondrion</keyword>
<dbReference type="GO" id="GO:0004409">
    <property type="term" value="F:homoaconitate hydratase activity"/>
    <property type="evidence" value="ECO:0007669"/>
    <property type="project" value="UniProtKB-UniRule"/>
</dbReference>
<dbReference type="SUPFAM" id="SSF52016">
    <property type="entry name" value="LeuD/IlvD-like"/>
    <property type="match status" value="1"/>
</dbReference>
<name>A0A095C9V1_CRYD2</name>
<evidence type="ECO:0000256" key="16">
    <source>
        <dbReference type="ARBA" id="ARBA00032706"/>
    </source>
</evidence>
<dbReference type="InterPro" id="IPR015931">
    <property type="entry name" value="Acnase/IPM_dHydase_lsu_aba_1/3"/>
</dbReference>
<dbReference type="Gene3D" id="3.20.19.10">
    <property type="entry name" value="Aconitase, domain 4"/>
    <property type="match status" value="1"/>
</dbReference>
<comment type="function">
    <text evidence="1 17">Catalyzes the reversible hydration of cis-homoaconitate to (2R,3S)-homoisocitrate, a step in the alpha-aminoadipate pathway for lysine biosynthesis.</text>
</comment>
<evidence type="ECO:0000256" key="2">
    <source>
        <dbReference type="ARBA" id="ARBA00004173"/>
    </source>
</evidence>
<dbReference type="HOGENOM" id="CLU_006714_3_1_1"/>
<comment type="catalytic activity">
    <reaction evidence="15 17">
        <text>(2R,3S)-homoisocitrate = cis-homoaconitate + H2O</text>
        <dbReference type="Rhea" id="RHEA:15485"/>
        <dbReference type="ChEBI" id="CHEBI:15377"/>
        <dbReference type="ChEBI" id="CHEBI:15404"/>
        <dbReference type="ChEBI" id="CHEBI:58174"/>
        <dbReference type="EC" id="4.2.1.36"/>
    </reaction>
</comment>
<keyword evidence="21" id="KW-1185">Reference proteome</keyword>
<dbReference type="SUPFAM" id="SSF53732">
    <property type="entry name" value="Aconitase iron-sulfur domain"/>
    <property type="match status" value="1"/>
</dbReference>
<keyword evidence="9 17" id="KW-0809">Transit peptide</keyword>
<evidence type="ECO:0000256" key="5">
    <source>
        <dbReference type="ARBA" id="ARBA00012022"/>
    </source>
</evidence>
<dbReference type="PROSITE" id="PS01244">
    <property type="entry name" value="ACONITASE_2"/>
    <property type="match status" value="1"/>
</dbReference>
<dbReference type="InterPro" id="IPR015928">
    <property type="entry name" value="Aconitase/3IPM_dehydase_swvl"/>
</dbReference>
<evidence type="ECO:0000259" key="19">
    <source>
        <dbReference type="Pfam" id="PF00694"/>
    </source>
</evidence>
<dbReference type="PANTHER" id="PTHR43822">
    <property type="entry name" value="HOMOACONITASE, MITOCHONDRIAL-RELATED"/>
    <property type="match status" value="1"/>
</dbReference>
<dbReference type="Gene3D" id="3.30.499.10">
    <property type="entry name" value="Aconitase, domain 3"/>
    <property type="match status" value="2"/>
</dbReference>
<dbReference type="GO" id="GO:0046872">
    <property type="term" value="F:metal ion binding"/>
    <property type="evidence" value="ECO:0007669"/>
    <property type="project" value="UniProtKB-UniRule"/>
</dbReference>
<dbReference type="InterPro" id="IPR036008">
    <property type="entry name" value="Aconitase_4Fe-4S_dom"/>
</dbReference>
<dbReference type="OrthoDB" id="10262323at2759"/>
<keyword evidence="8 17" id="KW-0479">Metal-binding</keyword>
<keyword evidence="7 17" id="KW-0028">Amino-acid biosynthesis</keyword>
<keyword evidence="11 17" id="KW-0411">Iron-sulfur</keyword>
<comment type="similarity">
    <text evidence="4 17">Belongs to the aconitase/IPM isomerase family.</text>
</comment>
<gene>
    <name evidence="20" type="ORF">CNBG_3213</name>
</gene>
<dbReference type="Pfam" id="PF00694">
    <property type="entry name" value="Aconitase_C"/>
    <property type="match status" value="1"/>
</dbReference>
<evidence type="ECO:0000256" key="11">
    <source>
        <dbReference type="ARBA" id="ARBA00023014"/>
    </source>
</evidence>
<evidence type="ECO:0000256" key="3">
    <source>
        <dbReference type="ARBA" id="ARBA00005106"/>
    </source>
</evidence>
<reference evidence="20 21" key="2">
    <citation type="journal article" date="2018" name="Proc. Natl. Acad. Sci.">
        <title>RNAi is a critical determinant of centromere evolution in closely related fungi.</title>
        <authorList>
            <person name="Yadav V."/>
            <person name="Sun S."/>
            <person name="Billmyre R.B."/>
            <person name="Thimmappa B.C."/>
            <person name="Shea T."/>
            <person name="Lintner R."/>
            <person name="Bakkeren G."/>
            <person name="Cuomo C.A."/>
            <person name="Heitman J."/>
            <person name="Sanyal K."/>
        </authorList>
    </citation>
    <scope>NUCLEOTIDE SEQUENCE [LARGE SCALE GENOMIC DNA]</scope>
    <source>
        <strain evidence="20 21">R265</strain>
    </source>
</reference>
<feature type="domain" description="Aconitase A/isopropylmalate dehydratase small subunit swivel" evidence="19">
    <location>
        <begin position="595"/>
        <end position="646"/>
    </location>
</feature>
<dbReference type="InterPro" id="IPR050067">
    <property type="entry name" value="IPM_dehydratase_rel_enz"/>
</dbReference>
<evidence type="ECO:0000256" key="4">
    <source>
        <dbReference type="ARBA" id="ARBA00007185"/>
    </source>
</evidence>
<evidence type="ECO:0000256" key="7">
    <source>
        <dbReference type="ARBA" id="ARBA00022605"/>
    </source>
</evidence>
<evidence type="ECO:0000256" key="9">
    <source>
        <dbReference type="ARBA" id="ARBA00022946"/>
    </source>
</evidence>
<dbReference type="InterPro" id="IPR004418">
    <property type="entry name" value="Homoaconitase_mito"/>
</dbReference>
<dbReference type="Proteomes" id="UP000029445">
    <property type="component" value="Chromosome 1"/>
</dbReference>
<comment type="cofactor">
    <cofactor evidence="17">
        <name>[4Fe-4S] cluster</name>
        <dbReference type="ChEBI" id="CHEBI:49883"/>
    </cofactor>
    <text evidence="17">Binds 1 [4Fe-4S] cluster per subunit.</text>
</comment>
<evidence type="ECO:0000256" key="13">
    <source>
        <dbReference type="ARBA" id="ARBA00023154"/>
    </source>
</evidence>
<dbReference type="InterPro" id="IPR001030">
    <property type="entry name" value="Acoase/IPM_deHydtase_lsu_aba"/>
</dbReference>
<dbReference type="STRING" id="294750.A0A095C9V1"/>
<evidence type="ECO:0000256" key="12">
    <source>
        <dbReference type="ARBA" id="ARBA00023128"/>
    </source>
</evidence>
<dbReference type="RefSeq" id="XP_062883191.1">
    <property type="nucleotide sequence ID" value="XM_063027236.1"/>
</dbReference>
<organism evidence="20 21">
    <name type="scientific">Cryptococcus deuterogattii (strain R265)</name>
    <name type="common">Cryptococcus gattii VGII (strain R265)</name>
    <dbReference type="NCBI Taxonomy" id="294750"/>
    <lineage>
        <taxon>Eukaryota</taxon>
        <taxon>Fungi</taxon>
        <taxon>Dikarya</taxon>
        <taxon>Basidiomycota</taxon>
        <taxon>Agaricomycotina</taxon>
        <taxon>Tremellomycetes</taxon>
        <taxon>Tremellales</taxon>
        <taxon>Cryptococcaceae</taxon>
        <taxon>Cryptococcus</taxon>
        <taxon>Cryptococcus gattii species complex</taxon>
    </lineage>
</organism>
<dbReference type="UniPathway" id="UPA00033">
    <property type="reaction ID" value="UER01027"/>
</dbReference>
<dbReference type="GO" id="GO:0005739">
    <property type="term" value="C:mitochondrion"/>
    <property type="evidence" value="ECO:0007669"/>
    <property type="project" value="UniProtKB-SubCell"/>
</dbReference>